<evidence type="ECO:0000313" key="2">
    <source>
        <dbReference type="Proteomes" id="UP000024635"/>
    </source>
</evidence>
<dbReference type="AlphaFoldDB" id="A0A016UHF4"/>
<organism evidence="1 2">
    <name type="scientific">Ancylostoma ceylanicum</name>
    <dbReference type="NCBI Taxonomy" id="53326"/>
    <lineage>
        <taxon>Eukaryota</taxon>
        <taxon>Metazoa</taxon>
        <taxon>Ecdysozoa</taxon>
        <taxon>Nematoda</taxon>
        <taxon>Chromadorea</taxon>
        <taxon>Rhabditida</taxon>
        <taxon>Rhabditina</taxon>
        <taxon>Rhabditomorpha</taxon>
        <taxon>Strongyloidea</taxon>
        <taxon>Ancylostomatidae</taxon>
        <taxon>Ancylostomatinae</taxon>
        <taxon>Ancylostoma</taxon>
    </lineage>
</organism>
<protein>
    <submittedName>
        <fullName evidence="1">Uncharacterized protein</fullName>
    </submittedName>
</protein>
<sequence>MVPQYVRVFVNGFRTAPRSFSNADDGLSVDQICQSVHFRQSRSPLNPPYSGNLAVLHKVTACLSYCGEGEDDHPLFTLKGQTVVFQRLKG</sequence>
<name>A0A016UHF4_9BILA</name>
<gene>
    <name evidence="1" type="primary">Acey_s0040.g280</name>
    <name evidence="1" type="ORF">Y032_0040g280</name>
</gene>
<dbReference type="Proteomes" id="UP000024635">
    <property type="component" value="Unassembled WGS sequence"/>
</dbReference>
<keyword evidence="2" id="KW-1185">Reference proteome</keyword>
<reference evidence="2" key="1">
    <citation type="journal article" date="2015" name="Nat. Genet.">
        <title>The genome and transcriptome of the zoonotic hookworm Ancylostoma ceylanicum identify infection-specific gene families.</title>
        <authorList>
            <person name="Schwarz E.M."/>
            <person name="Hu Y."/>
            <person name="Antoshechkin I."/>
            <person name="Miller M.M."/>
            <person name="Sternberg P.W."/>
            <person name="Aroian R.V."/>
        </authorList>
    </citation>
    <scope>NUCLEOTIDE SEQUENCE</scope>
    <source>
        <strain evidence="2">HY135</strain>
    </source>
</reference>
<evidence type="ECO:0000313" key="1">
    <source>
        <dbReference type="EMBL" id="EYC14565.1"/>
    </source>
</evidence>
<accession>A0A016UHF4</accession>
<proteinExistence type="predicted"/>
<comment type="caution">
    <text evidence="1">The sequence shown here is derived from an EMBL/GenBank/DDBJ whole genome shotgun (WGS) entry which is preliminary data.</text>
</comment>
<dbReference type="EMBL" id="JARK01001376">
    <property type="protein sequence ID" value="EYC14565.1"/>
    <property type="molecule type" value="Genomic_DNA"/>
</dbReference>